<dbReference type="Proteomes" id="UP001230504">
    <property type="component" value="Unassembled WGS sequence"/>
</dbReference>
<evidence type="ECO:0000313" key="3">
    <source>
        <dbReference type="Proteomes" id="UP001230504"/>
    </source>
</evidence>
<dbReference type="AlphaFoldDB" id="A0AAD8PTE5"/>
<dbReference type="RefSeq" id="XP_060410985.1">
    <property type="nucleotide sequence ID" value="XM_060561448.1"/>
</dbReference>
<sequence>MGFIVSKRLRAAVSREDPATQQEALIDFYHNVELTHYSVVDPRIGHDRTRMAWEAVLFVQARDLDRLLREGLRVSADNAVPRRGCAIPYPCPDDLSWHGWAHAQQYALRGAGAGGWSAHLVVGARKREVLARFRIEHVVGRMAQACAWNGEASLVFHHDAFDEVQKQYNHRFAVLVDESTPLGLTDLDGLGSSGANSQNESESRPDSLTRSFVDGRMTRLKAIMSRRYRVV</sequence>
<feature type="region of interest" description="Disordered" evidence="1">
    <location>
        <begin position="187"/>
        <end position="208"/>
    </location>
</feature>
<evidence type="ECO:0000256" key="1">
    <source>
        <dbReference type="SAM" id="MobiDB-lite"/>
    </source>
</evidence>
<proteinExistence type="predicted"/>
<evidence type="ECO:0000313" key="2">
    <source>
        <dbReference type="EMBL" id="KAK1579897.1"/>
    </source>
</evidence>
<protein>
    <submittedName>
        <fullName evidence="2">Uncharacterized protein</fullName>
    </submittedName>
</protein>
<keyword evidence="3" id="KW-1185">Reference proteome</keyword>
<organism evidence="2 3">
    <name type="scientific">Colletotrichum navitas</name>
    <dbReference type="NCBI Taxonomy" id="681940"/>
    <lineage>
        <taxon>Eukaryota</taxon>
        <taxon>Fungi</taxon>
        <taxon>Dikarya</taxon>
        <taxon>Ascomycota</taxon>
        <taxon>Pezizomycotina</taxon>
        <taxon>Sordariomycetes</taxon>
        <taxon>Hypocreomycetidae</taxon>
        <taxon>Glomerellales</taxon>
        <taxon>Glomerellaceae</taxon>
        <taxon>Colletotrichum</taxon>
        <taxon>Colletotrichum graminicola species complex</taxon>
    </lineage>
</organism>
<accession>A0AAD8PTE5</accession>
<dbReference type="GeneID" id="85445688"/>
<name>A0AAD8PTE5_9PEZI</name>
<comment type="caution">
    <text evidence="2">The sequence shown here is derived from an EMBL/GenBank/DDBJ whole genome shotgun (WGS) entry which is preliminary data.</text>
</comment>
<reference evidence="2" key="1">
    <citation type="submission" date="2021-06" db="EMBL/GenBank/DDBJ databases">
        <title>Comparative genomics, transcriptomics and evolutionary studies reveal genomic signatures of adaptation to plant cell wall in hemibiotrophic fungi.</title>
        <authorList>
            <consortium name="DOE Joint Genome Institute"/>
            <person name="Baroncelli R."/>
            <person name="Diaz J.F."/>
            <person name="Benocci T."/>
            <person name="Peng M."/>
            <person name="Battaglia E."/>
            <person name="Haridas S."/>
            <person name="Andreopoulos W."/>
            <person name="Labutti K."/>
            <person name="Pangilinan J."/>
            <person name="Floch G.L."/>
            <person name="Makela M.R."/>
            <person name="Henrissat B."/>
            <person name="Grigoriev I.V."/>
            <person name="Crouch J.A."/>
            <person name="De Vries R.P."/>
            <person name="Sukno S.A."/>
            <person name="Thon M.R."/>
        </authorList>
    </citation>
    <scope>NUCLEOTIDE SEQUENCE</scope>
    <source>
        <strain evidence="2">CBS 125086</strain>
    </source>
</reference>
<dbReference type="EMBL" id="JAHLJV010000061">
    <property type="protein sequence ID" value="KAK1579897.1"/>
    <property type="molecule type" value="Genomic_DNA"/>
</dbReference>
<gene>
    <name evidence="2" type="ORF">LY79DRAFT_592626</name>
</gene>